<feature type="domain" description="Bacterial bifunctional deaminase-reductase C-terminal" evidence="1">
    <location>
        <begin position="2"/>
        <end position="182"/>
    </location>
</feature>
<sequence>MRKIILYMHTSLDGCVEGSTDWDLNWIPYDHALEKYANEILKKVDTVLWGRSTFLGMQNFWTSVPDNPKSSQHEINHAKWLENTTKIAFSRTLDQVDWKNSRLIKEDLEAEVLKLKQQAGQDMVILGSPRFAQSLMKYDLIDEYRLTISPVVLGNQKVLFNDLEDPLPLQLTDSRVFDSGVIAVTYQRVRND</sequence>
<dbReference type="OrthoDB" id="195113at2"/>
<dbReference type="InterPro" id="IPR024072">
    <property type="entry name" value="DHFR-like_dom_sf"/>
</dbReference>
<dbReference type="STRING" id="112248.SAMN05444392_10667"/>
<proteinExistence type="predicted"/>
<dbReference type="RefSeq" id="WP_073154904.1">
    <property type="nucleotide sequence ID" value="NZ_FQVL01000006.1"/>
</dbReference>
<dbReference type="GO" id="GO:0008703">
    <property type="term" value="F:5-amino-6-(5-phosphoribosylamino)uracil reductase activity"/>
    <property type="evidence" value="ECO:0007669"/>
    <property type="project" value="InterPro"/>
</dbReference>
<dbReference type="PANTHER" id="PTHR38011:SF11">
    <property type="entry name" value="2,5-DIAMINO-6-RIBOSYLAMINO-4(3H)-PYRIMIDINONE 5'-PHOSPHATE REDUCTASE"/>
    <property type="match status" value="1"/>
</dbReference>
<accession>A0A1M4Y6L3</accession>
<evidence type="ECO:0000259" key="1">
    <source>
        <dbReference type="Pfam" id="PF01872"/>
    </source>
</evidence>
<organism evidence="2 3">
    <name type="scientific">Seinonella peptonophila</name>
    <dbReference type="NCBI Taxonomy" id="112248"/>
    <lineage>
        <taxon>Bacteria</taxon>
        <taxon>Bacillati</taxon>
        <taxon>Bacillota</taxon>
        <taxon>Bacilli</taxon>
        <taxon>Bacillales</taxon>
        <taxon>Thermoactinomycetaceae</taxon>
        <taxon>Seinonella</taxon>
    </lineage>
</organism>
<dbReference type="PANTHER" id="PTHR38011">
    <property type="entry name" value="DIHYDROFOLATE REDUCTASE FAMILY PROTEIN (AFU_ORTHOLOGUE AFUA_8G06820)"/>
    <property type="match status" value="1"/>
</dbReference>
<gene>
    <name evidence="2" type="ORF">SAMN05444392_10667</name>
</gene>
<dbReference type="InterPro" id="IPR002734">
    <property type="entry name" value="RibDG_C"/>
</dbReference>
<dbReference type="SUPFAM" id="SSF53597">
    <property type="entry name" value="Dihydrofolate reductase-like"/>
    <property type="match status" value="1"/>
</dbReference>
<protein>
    <submittedName>
        <fullName evidence="2">Dihydrofolate reductase</fullName>
    </submittedName>
</protein>
<dbReference type="Proteomes" id="UP000184476">
    <property type="component" value="Unassembled WGS sequence"/>
</dbReference>
<dbReference type="Gene3D" id="3.40.430.10">
    <property type="entry name" value="Dihydrofolate Reductase, subunit A"/>
    <property type="match status" value="1"/>
</dbReference>
<dbReference type="EMBL" id="FQVL01000006">
    <property type="protein sequence ID" value="SHF01213.1"/>
    <property type="molecule type" value="Genomic_DNA"/>
</dbReference>
<dbReference type="Pfam" id="PF01872">
    <property type="entry name" value="RibD_C"/>
    <property type="match status" value="1"/>
</dbReference>
<dbReference type="InterPro" id="IPR050765">
    <property type="entry name" value="Riboflavin_Biosynth_HTPR"/>
</dbReference>
<evidence type="ECO:0000313" key="3">
    <source>
        <dbReference type="Proteomes" id="UP000184476"/>
    </source>
</evidence>
<dbReference type="AlphaFoldDB" id="A0A1M4Y6L3"/>
<dbReference type="GO" id="GO:0009231">
    <property type="term" value="P:riboflavin biosynthetic process"/>
    <property type="evidence" value="ECO:0007669"/>
    <property type="project" value="InterPro"/>
</dbReference>
<name>A0A1M4Y6L3_9BACL</name>
<keyword evidence="3" id="KW-1185">Reference proteome</keyword>
<evidence type="ECO:0000313" key="2">
    <source>
        <dbReference type="EMBL" id="SHF01213.1"/>
    </source>
</evidence>
<reference evidence="2 3" key="1">
    <citation type="submission" date="2016-11" db="EMBL/GenBank/DDBJ databases">
        <authorList>
            <person name="Jaros S."/>
            <person name="Januszkiewicz K."/>
            <person name="Wedrychowicz H."/>
        </authorList>
    </citation>
    <scope>NUCLEOTIDE SEQUENCE [LARGE SCALE GENOMIC DNA]</scope>
    <source>
        <strain evidence="2 3">DSM 44666</strain>
    </source>
</reference>